<reference evidence="1 2" key="1">
    <citation type="submission" date="2019-05" db="EMBL/GenBank/DDBJ databases">
        <title>Another draft genome of Portunus trituberculatus and its Hox gene families provides insights of decapod evolution.</title>
        <authorList>
            <person name="Jeong J.-H."/>
            <person name="Song I."/>
            <person name="Kim S."/>
            <person name="Choi T."/>
            <person name="Kim D."/>
            <person name="Ryu S."/>
            <person name="Kim W."/>
        </authorList>
    </citation>
    <scope>NUCLEOTIDE SEQUENCE [LARGE SCALE GENOMIC DNA]</scope>
    <source>
        <tissue evidence="1">Muscle</tissue>
    </source>
</reference>
<sequence length="76" mass="8704">MSVCLSGAHSVYSFAEISILGDFNAHQYYLWLSSPFTDHTEEQPCKFTILHELEQLDLVKDMVEHDIELMKSDPTA</sequence>
<accession>A0A5B7F419</accession>
<evidence type="ECO:0000313" key="2">
    <source>
        <dbReference type="Proteomes" id="UP000324222"/>
    </source>
</evidence>
<keyword evidence="2" id="KW-1185">Reference proteome</keyword>
<dbReference type="EMBL" id="VSRR010005179">
    <property type="protein sequence ID" value="MPC41771.1"/>
    <property type="molecule type" value="Genomic_DNA"/>
</dbReference>
<dbReference type="Proteomes" id="UP000324222">
    <property type="component" value="Unassembled WGS sequence"/>
</dbReference>
<protein>
    <recommendedName>
        <fullName evidence="3">Endonuclease/exonuclease/phosphatase domain-containing protein</fullName>
    </recommendedName>
</protein>
<evidence type="ECO:0008006" key="3">
    <source>
        <dbReference type="Google" id="ProtNLM"/>
    </source>
</evidence>
<organism evidence="1 2">
    <name type="scientific">Portunus trituberculatus</name>
    <name type="common">Swimming crab</name>
    <name type="synonym">Neptunus trituberculatus</name>
    <dbReference type="NCBI Taxonomy" id="210409"/>
    <lineage>
        <taxon>Eukaryota</taxon>
        <taxon>Metazoa</taxon>
        <taxon>Ecdysozoa</taxon>
        <taxon>Arthropoda</taxon>
        <taxon>Crustacea</taxon>
        <taxon>Multicrustacea</taxon>
        <taxon>Malacostraca</taxon>
        <taxon>Eumalacostraca</taxon>
        <taxon>Eucarida</taxon>
        <taxon>Decapoda</taxon>
        <taxon>Pleocyemata</taxon>
        <taxon>Brachyura</taxon>
        <taxon>Eubrachyura</taxon>
        <taxon>Portunoidea</taxon>
        <taxon>Portunidae</taxon>
        <taxon>Portuninae</taxon>
        <taxon>Portunus</taxon>
    </lineage>
</organism>
<gene>
    <name evidence="1" type="ORF">E2C01_035374</name>
</gene>
<dbReference type="AlphaFoldDB" id="A0A5B7F419"/>
<evidence type="ECO:0000313" key="1">
    <source>
        <dbReference type="EMBL" id="MPC41771.1"/>
    </source>
</evidence>
<proteinExistence type="predicted"/>
<name>A0A5B7F419_PORTR</name>
<comment type="caution">
    <text evidence="1">The sequence shown here is derived from an EMBL/GenBank/DDBJ whole genome shotgun (WGS) entry which is preliminary data.</text>
</comment>